<gene>
    <name evidence="2" type="ORF">PTTW11_03205</name>
</gene>
<reference evidence="2" key="1">
    <citation type="submission" date="2021-02" db="EMBL/GenBank/DDBJ databases">
        <authorList>
            <person name="Syme A R."/>
            <person name="Syme A R."/>
            <person name="Moolhuijzen P."/>
        </authorList>
    </citation>
    <scope>NUCLEOTIDE SEQUENCE</scope>
    <source>
        <strain evidence="2">W1-1</strain>
    </source>
</reference>
<dbReference type="PANTHER" id="PTHR24221">
    <property type="entry name" value="ATP-BINDING CASSETTE SUB-FAMILY B"/>
    <property type="match status" value="1"/>
</dbReference>
<dbReference type="GO" id="GO:0042626">
    <property type="term" value="F:ATPase-coupled transmembrane transporter activity"/>
    <property type="evidence" value="ECO:0007669"/>
    <property type="project" value="TreeGrafter"/>
</dbReference>
<dbReference type="Pfam" id="PF00005">
    <property type="entry name" value="ABC_tran"/>
    <property type="match status" value="1"/>
</dbReference>
<dbReference type="GO" id="GO:0005524">
    <property type="term" value="F:ATP binding"/>
    <property type="evidence" value="ECO:0007669"/>
    <property type="project" value="InterPro"/>
</dbReference>
<evidence type="ECO:0000259" key="1">
    <source>
        <dbReference type="Pfam" id="PF00005"/>
    </source>
</evidence>
<dbReference type="Gene3D" id="3.40.50.300">
    <property type="entry name" value="P-loop containing nucleotide triphosphate hydrolases"/>
    <property type="match status" value="1"/>
</dbReference>
<dbReference type="GO" id="GO:0016020">
    <property type="term" value="C:membrane"/>
    <property type="evidence" value="ECO:0007669"/>
    <property type="project" value="TreeGrafter"/>
</dbReference>
<dbReference type="PANTHER" id="PTHR24221:SF503">
    <property type="entry name" value="MITOCHONDRIAL POTASSIUM CHANNEL ATP-BINDING SUBUNIT"/>
    <property type="match status" value="1"/>
</dbReference>
<dbReference type="InterPro" id="IPR027417">
    <property type="entry name" value="P-loop_NTPase"/>
</dbReference>
<proteinExistence type="predicted"/>
<name>A0A6S6VWD7_9PLEO</name>
<dbReference type="InterPro" id="IPR039421">
    <property type="entry name" value="Type_1_exporter"/>
</dbReference>
<dbReference type="AlphaFoldDB" id="A0A6S6VWD7"/>
<sequence>MCGSCVNIKAAQNHHNINLEIPVGKFVAIVGDSGSGKSTVLALLERFYDPTYGRITLDGQDIRDLHLNSYRQIISLVSQEPAVFSGTSRENLMIG</sequence>
<dbReference type="GO" id="GO:0016887">
    <property type="term" value="F:ATP hydrolysis activity"/>
    <property type="evidence" value="ECO:0007669"/>
    <property type="project" value="InterPro"/>
</dbReference>
<evidence type="ECO:0000313" key="2">
    <source>
        <dbReference type="EMBL" id="CAE7021144.1"/>
    </source>
</evidence>
<protein>
    <submittedName>
        <fullName evidence="2">Multidrug resistance protein</fullName>
    </submittedName>
</protein>
<accession>A0A6S6VWD7</accession>
<evidence type="ECO:0000313" key="3">
    <source>
        <dbReference type="Proteomes" id="UP000472372"/>
    </source>
</evidence>
<feature type="domain" description="ABC transporter" evidence="1">
    <location>
        <begin position="15"/>
        <end position="88"/>
    </location>
</feature>
<dbReference type="EMBL" id="HG992979">
    <property type="protein sequence ID" value="CAE7021144.1"/>
    <property type="molecule type" value="Genomic_DNA"/>
</dbReference>
<dbReference type="Proteomes" id="UP000472372">
    <property type="component" value="Chromosome 3"/>
</dbReference>
<dbReference type="InterPro" id="IPR003439">
    <property type="entry name" value="ABC_transporter-like_ATP-bd"/>
</dbReference>
<dbReference type="SUPFAM" id="SSF52540">
    <property type="entry name" value="P-loop containing nucleoside triphosphate hydrolases"/>
    <property type="match status" value="1"/>
</dbReference>
<organism evidence="2 3">
    <name type="scientific">Pyrenophora teres f. teres</name>
    <dbReference type="NCBI Taxonomy" id="97479"/>
    <lineage>
        <taxon>Eukaryota</taxon>
        <taxon>Fungi</taxon>
        <taxon>Dikarya</taxon>
        <taxon>Ascomycota</taxon>
        <taxon>Pezizomycotina</taxon>
        <taxon>Dothideomycetes</taxon>
        <taxon>Pleosporomycetidae</taxon>
        <taxon>Pleosporales</taxon>
        <taxon>Pleosporineae</taxon>
        <taxon>Pleosporaceae</taxon>
        <taxon>Pyrenophora</taxon>
    </lineage>
</organism>